<name>A0A3N4HTT2_ASCIM</name>
<gene>
    <name evidence="1" type="ORF">BJ508DRAFT_418146</name>
</gene>
<reference evidence="1 2" key="1">
    <citation type="journal article" date="2018" name="Nat. Ecol. Evol.">
        <title>Pezizomycetes genomes reveal the molecular basis of ectomycorrhizal truffle lifestyle.</title>
        <authorList>
            <person name="Murat C."/>
            <person name="Payen T."/>
            <person name="Noel B."/>
            <person name="Kuo A."/>
            <person name="Morin E."/>
            <person name="Chen J."/>
            <person name="Kohler A."/>
            <person name="Krizsan K."/>
            <person name="Balestrini R."/>
            <person name="Da Silva C."/>
            <person name="Montanini B."/>
            <person name="Hainaut M."/>
            <person name="Levati E."/>
            <person name="Barry K.W."/>
            <person name="Belfiori B."/>
            <person name="Cichocki N."/>
            <person name="Clum A."/>
            <person name="Dockter R.B."/>
            <person name="Fauchery L."/>
            <person name="Guy J."/>
            <person name="Iotti M."/>
            <person name="Le Tacon F."/>
            <person name="Lindquist E.A."/>
            <person name="Lipzen A."/>
            <person name="Malagnac F."/>
            <person name="Mello A."/>
            <person name="Molinier V."/>
            <person name="Miyauchi S."/>
            <person name="Poulain J."/>
            <person name="Riccioni C."/>
            <person name="Rubini A."/>
            <person name="Sitrit Y."/>
            <person name="Splivallo R."/>
            <person name="Traeger S."/>
            <person name="Wang M."/>
            <person name="Zifcakova L."/>
            <person name="Wipf D."/>
            <person name="Zambonelli A."/>
            <person name="Paolocci F."/>
            <person name="Nowrousian M."/>
            <person name="Ottonello S."/>
            <person name="Baldrian P."/>
            <person name="Spatafora J.W."/>
            <person name="Henrissat B."/>
            <person name="Nagy L.G."/>
            <person name="Aury J.M."/>
            <person name="Wincker P."/>
            <person name="Grigoriev I.V."/>
            <person name="Bonfante P."/>
            <person name="Martin F.M."/>
        </authorList>
    </citation>
    <scope>NUCLEOTIDE SEQUENCE [LARGE SCALE GENOMIC DNA]</scope>
    <source>
        <strain evidence="1 2">RN42</strain>
    </source>
</reference>
<dbReference type="EMBL" id="ML119764">
    <property type="protein sequence ID" value="RPA75401.1"/>
    <property type="molecule type" value="Genomic_DNA"/>
</dbReference>
<accession>A0A3N4HTT2</accession>
<organism evidence="1 2">
    <name type="scientific">Ascobolus immersus RN42</name>
    <dbReference type="NCBI Taxonomy" id="1160509"/>
    <lineage>
        <taxon>Eukaryota</taxon>
        <taxon>Fungi</taxon>
        <taxon>Dikarya</taxon>
        <taxon>Ascomycota</taxon>
        <taxon>Pezizomycotina</taxon>
        <taxon>Pezizomycetes</taxon>
        <taxon>Pezizales</taxon>
        <taxon>Ascobolaceae</taxon>
        <taxon>Ascobolus</taxon>
    </lineage>
</organism>
<proteinExistence type="predicted"/>
<keyword evidence="2" id="KW-1185">Reference proteome</keyword>
<dbReference type="AlphaFoldDB" id="A0A3N4HTT2"/>
<protein>
    <submittedName>
        <fullName evidence="1">Uncharacterized protein</fullName>
    </submittedName>
</protein>
<evidence type="ECO:0000313" key="1">
    <source>
        <dbReference type="EMBL" id="RPA75401.1"/>
    </source>
</evidence>
<dbReference type="Proteomes" id="UP000275078">
    <property type="component" value="Unassembled WGS sequence"/>
</dbReference>
<sequence>MADASLPVVARDRDFTSELFKFILDDDLCPAWIRDSRPYTECAYFAQPVPFAQLRAEVPSENWLIKGLIEPIFNRRKIDGVPIPGLAQIHAEHLLCVFQEILPYLLKPSTPELTEASRKAIFADLSFAAGSPFYAPQVVGWLLSKRYEADLLRSGQVRLIEVAFRALIAEARCLIRNAAGGEEILESLWQDYELIVFLVEGRFRSERLEVSIWKYLEEREPVNLALVGAIRERTVKVELIRAHLNQSTRGSKGATRDIHIMHHRYDEKVLSELQQLLALSDASSPNHESYSTYQLRRKEYLNNLAGESCFDRKP</sequence>
<evidence type="ECO:0000313" key="2">
    <source>
        <dbReference type="Proteomes" id="UP000275078"/>
    </source>
</evidence>